<evidence type="ECO:0000313" key="2">
    <source>
        <dbReference type="Proteomes" id="UP000001975"/>
    </source>
</evidence>
<protein>
    <submittedName>
        <fullName evidence="1">Uncharacterized protein</fullName>
    </submittedName>
</protein>
<dbReference type="KEGG" id="hwa:HQ_3281A"/>
<dbReference type="GeneID" id="4193381"/>
<evidence type="ECO:0000313" key="1">
    <source>
        <dbReference type="EMBL" id="CAJ53378.1"/>
    </source>
</evidence>
<dbReference type="HOGENOM" id="CLU_524710_0_0_2"/>
<keyword evidence="2" id="KW-1185">Reference proteome</keyword>
<gene>
    <name evidence="1" type="ordered locus">HQ_3281A</name>
</gene>
<sequence length="498" mass="56870">MDESVFGVDVGGWVEQNRSRDLYELVREPVQNALDTGTDLDVRLNYDSGSVAVQDYDEEGVEDLSRFYDLFSGDKHGDPEVRGRFGRGVKEFIGATDEAVIASTGGGLRFRFDTVYDEDLDEYRVEASRELFPDAQRDRGTVVYGRCGEWSRGDLEEVEDFVEDLWMPRDRELRLETVGPDSERVVTGVEPDAVLDDVYLPTVVYEEGVKKERSRLTEVEVNRTEPGEGSVYELGIPVTRDEEFPFLFNVHQKTPVTERRNELDNSYRTDLMQHLLGDRLDLLDDSELGEDYVTQYVSRFRHRMSGDAQRSYIERRFGTDPGDLLVFSDETPKMAVTWAVQRGLPMEDLDDHGMKVRGLLEEQCPTVQDWYTGQNSSRSVEVVEDPGEDQRELIQYFEQEVLGRTGAGDVDIELAYITEDADDGQTHASYRPREETIYLNALADDWDSPTPSRIGTFVHELGHHETDPVEAGHGPEWYHTVEELSGEVIRSLEEEIEE</sequence>
<dbReference type="AlphaFoldDB" id="Q18F80"/>
<reference evidence="1 2" key="1">
    <citation type="journal article" date="2006" name="BMC Genomics">
        <title>The genome of the square archaeon Haloquadratum walsbyi: life at the limits of water activity.</title>
        <authorList>
            <person name="Bolhuis H.H."/>
            <person name="Palm P.P."/>
            <person name="Wende A.W."/>
            <person name="Falb M.M."/>
            <person name="Rampp M.M."/>
            <person name="Rodriguez-Valera F.F."/>
            <person name="Pfeiffer F.F."/>
            <person name="Oesterhelt D.D."/>
        </authorList>
    </citation>
    <scope>NUCLEOTIDE SEQUENCE [LARGE SCALE GENOMIC DNA]</scope>
    <source>
        <strain evidence="2">DSM 16790 / HBSQ001</strain>
    </source>
</reference>
<dbReference type="RefSeq" id="WP_011572483.1">
    <property type="nucleotide sequence ID" value="NC_008212.1"/>
</dbReference>
<organism evidence="1 2">
    <name type="scientific">Haloquadratum walsbyi (strain DSM 16790 / HBSQ001)</name>
    <dbReference type="NCBI Taxonomy" id="362976"/>
    <lineage>
        <taxon>Archaea</taxon>
        <taxon>Methanobacteriati</taxon>
        <taxon>Methanobacteriota</taxon>
        <taxon>Stenosarchaea group</taxon>
        <taxon>Halobacteria</taxon>
        <taxon>Halobacteriales</taxon>
        <taxon>Haloferacaceae</taxon>
        <taxon>Haloquadratum</taxon>
    </lineage>
</organism>
<name>Q18F80_HALWD</name>
<dbReference type="Proteomes" id="UP000001975">
    <property type="component" value="Chromosome"/>
</dbReference>
<proteinExistence type="predicted"/>
<accession>Q18F80</accession>
<dbReference type="EMBL" id="AM180088">
    <property type="protein sequence ID" value="CAJ53378.1"/>
    <property type="molecule type" value="Genomic_DNA"/>
</dbReference>